<dbReference type="InterPro" id="IPR038475">
    <property type="entry name" value="RecG_C_sf"/>
</dbReference>
<dbReference type="InterPro" id="IPR036390">
    <property type="entry name" value="WH_DNA-bd_sf"/>
</dbReference>
<dbReference type="PANTHER" id="PTHR30595">
    <property type="entry name" value="GLPR-RELATED TRANSCRIPTIONAL REPRESSOR"/>
    <property type="match status" value="1"/>
</dbReference>
<dbReference type="InterPro" id="IPR007421">
    <property type="entry name" value="Schlafen_AlbA_2_dom"/>
</dbReference>
<dbReference type="Gene3D" id="1.10.10.10">
    <property type="entry name" value="Winged helix-like DNA-binding domain superfamily/Winged helix DNA-binding domain"/>
    <property type="match status" value="1"/>
</dbReference>
<organism evidence="3 4">
    <name type="scientific">Mycoplasmopsis fermentans (strain ATCC 19989 / NBRC 14854 / NCTC 10117 / PG18)</name>
    <name type="common">Mycoplasma fermentans</name>
    <dbReference type="NCBI Taxonomy" id="496833"/>
    <lineage>
        <taxon>Bacteria</taxon>
        <taxon>Bacillati</taxon>
        <taxon>Mycoplasmatota</taxon>
        <taxon>Mycoplasmoidales</taxon>
        <taxon>Metamycoplasmataceae</taxon>
        <taxon>Mycoplasmopsis</taxon>
    </lineage>
</organism>
<feature type="region of interest" description="Disordered" evidence="1">
    <location>
        <begin position="319"/>
        <end position="340"/>
    </location>
</feature>
<dbReference type="Pfam" id="PF04326">
    <property type="entry name" value="SLFN_AlbA_2"/>
    <property type="match status" value="1"/>
</dbReference>
<dbReference type="AlphaFoldDB" id="C4XE06"/>
<dbReference type="KEGG" id="mfp:MBIO_0113"/>
<dbReference type="Gene3D" id="3.30.565.60">
    <property type="match status" value="1"/>
</dbReference>
<reference evidence="3 4" key="1">
    <citation type="journal article" date="2009" name="Curr. Microbiol.">
        <title>Molecular cloning and expression of a novel cholinephosphotransferase involved in glycoglycerophospholipid biosynthesis of Mycoplasma fermentans.</title>
        <authorList>
            <person name="Ishida N."/>
            <person name="Irikura D."/>
            <person name="Matsuda K."/>
            <person name="Sato S."/>
            <person name="Asano K."/>
        </authorList>
    </citation>
    <scope>NUCLEOTIDE SEQUENCE [LARGE SCALE GENOMIC DNA]</scope>
    <source>
        <strain evidence="4">ATCC 19989 / NBRC 14854 / NCTC 10117 / PG18</strain>
    </source>
</reference>
<dbReference type="InterPro" id="IPR036388">
    <property type="entry name" value="WH-like_DNA-bd_sf"/>
</dbReference>
<protein>
    <recommendedName>
        <fullName evidence="2">Schlafen AlbA-2 domain-containing protein</fullName>
    </recommendedName>
</protein>
<proteinExistence type="predicted"/>
<evidence type="ECO:0000313" key="3">
    <source>
        <dbReference type="EMBL" id="BAH69378.1"/>
    </source>
</evidence>
<dbReference type="PATRIC" id="fig|496833.3.peg.533"/>
<evidence type="ECO:0000256" key="1">
    <source>
        <dbReference type="SAM" id="MobiDB-lite"/>
    </source>
</evidence>
<evidence type="ECO:0000313" key="4">
    <source>
        <dbReference type="Proteomes" id="UP000006810"/>
    </source>
</evidence>
<dbReference type="Proteomes" id="UP000006810">
    <property type="component" value="Chromosome"/>
</dbReference>
<name>C4XE06_MYCFP</name>
<dbReference type="SUPFAM" id="SSF46785">
    <property type="entry name" value="Winged helix' DNA-binding domain"/>
    <property type="match status" value="1"/>
</dbReference>
<dbReference type="Gene3D" id="3.30.950.30">
    <property type="entry name" value="Schlafen, AAA domain"/>
    <property type="match status" value="1"/>
</dbReference>
<dbReference type="HOGENOM" id="CLU_024970_2_0_14"/>
<accession>C4XE06</accession>
<evidence type="ECO:0000259" key="2">
    <source>
        <dbReference type="Pfam" id="PF04326"/>
    </source>
</evidence>
<dbReference type="InterPro" id="IPR038461">
    <property type="entry name" value="Schlafen_AlbA_2_dom_sf"/>
</dbReference>
<dbReference type="PANTHER" id="PTHR30595:SF6">
    <property type="entry name" value="SCHLAFEN ALBA-2 DOMAIN-CONTAINING PROTEIN"/>
    <property type="match status" value="1"/>
</dbReference>
<dbReference type="EMBL" id="AP009608">
    <property type="protein sequence ID" value="BAH69378.1"/>
    <property type="molecule type" value="Genomic_DNA"/>
</dbReference>
<keyword evidence="4" id="KW-1185">Reference proteome</keyword>
<sequence length="474" mass="54109">MMNKEELKKLLIQGEGEEIEFKTCKDALSKSVFDTVSAFSNKNGGHLILGIGDNGEVLGVDKTKVKKIVNDFLNSIHDSTKINPPLFIEPEVIDFDDKKIIYIYVPVGVNVCWHNGRIFERSFEGDVDITNKDELVWKLFQKKKSICFVNKVYPNLSINDLDKKVINKARKMAIIRNQNHLWKNLNDEEMLKSAGLILKDPETNKEGITIAAILLFGKDQTIMSVLPQYRTDAIFRVKNKDRYDDREIVATNLIDSYEKLINFGEKHLSDIFVLDGIVSVSARNLILREIISNTLAHRKYASNMTATIVIDENNITVENDNSSSSKEELDPKTFRPNPKNPPISKVFREIGLADELGSGIRKTYKYTKLYSNNKPTFLDSNIFKTIIPIPKIATLKVGKMTSNIDTDNKNITNKKQLNIERIFNLVKENSTIKRSEIAAILNLTEKTISRYIREIKNIKYVGKGKNGYWEIIDK</sequence>
<gene>
    <name evidence="3" type="ordered locus">MBIO_0113</name>
</gene>
<dbReference type="eggNOG" id="COG2865">
    <property type="taxonomic scope" value="Bacteria"/>
</dbReference>
<feature type="domain" description="Schlafen AlbA-2" evidence="2">
    <location>
        <begin position="15"/>
        <end position="111"/>
    </location>
</feature>